<proteinExistence type="inferred from homology"/>
<dbReference type="EMBL" id="MVBO01000004">
    <property type="protein sequence ID" value="OZJ06399.1"/>
    <property type="molecule type" value="Genomic_DNA"/>
</dbReference>
<dbReference type="InterPro" id="IPR002347">
    <property type="entry name" value="SDR_fam"/>
</dbReference>
<evidence type="ECO:0000313" key="6">
    <source>
        <dbReference type="EMBL" id="OZJ06399.1"/>
    </source>
</evidence>
<protein>
    <recommendedName>
        <fullName evidence="8">NAD(P)-binding protein</fullName>
    </recommendedName>
</protein>
<evidence type="ECO:0000256" key="5">
    <source>
        <dbReference type="SAM" id="Phobius"/>
    </source>
</evidence>
<dbReference type="Proteomes" id="UP000242875">
    <property type="component" value="Unassembled WGS sequence"/>
</dbReference>
<evidence type="ECO:0000256" key="1">
    <source>
        <dbReference type="ARBA" id="ARBA00006484"/>
    </source>
</evidence>
<gene>
    <name evidence="6" type="ORF">BZG36_00664</name>
</gene>
<dbReference type="OrthoDB" id="1933717at2759"/>
<name>A0A261Y726_9FUNG</name>
<dbReference type="Pfam" id="PF00106">
    <property type="entry name" value="adh_short"/>
    <property type="match status" value="2"/>
</dbReference>
<keyword evidence="2" id="KW-0521">NADP</keyword>
<dbReference type="InterPro" id="IPR036291">
    <property type="entry name" value="NAD(P)-bd_dom_sf"/>
</dbReference>
<comment type="function">
    <text evidence="4">Putative oxidoreductase.</text>
</comment>
<dbReference type="InterPro" id="IPR020904">
    <property type="entry name" value="Sc_DH/Rdtase_CS"/>
</dbReference>
<evidence type="ECO:0000313" key="7">
    <source>
        <dbReference type="Proteomes" id="UP000242875"/>
    </source>
</evidence>
<organism evidence="6 7">
    <name type="scientific">Bifiguratus adelaidae</name>
    <dbReference type="NCBI Taxonomy" id="1938954"/>
    <lineage>
        <taxon>Eukaryota</taxon>
        <taxon>Fungi</taxon>
        <taxon>Fungi incertae sedis</taxon>
        <taxon>Mucoromycota</taxon>
        <taxon>Mucoromycotina</taxon>
        <taxon>Endogonomycetes</taxon>
        <taxon>Endogonales</taxon>
        <taxon>Endogonales incertae sedis</taxon>
        <taxon>Bifiguratus</taxon>
    </lineage>
</organism>
<dbReference type="PANTHER" id="PTHR44196:SF1">
    <property type="entry name" value="DEHYDROGENASE_REDUCTASE SDR FAMILY MEMBER 7B"/>
    <property type="match status" value="1"/>
</dbReference>
<dbReference type="PROSITE" id="PS00061">
    <property type="entry name" value="ADH_SHORT"/>
    <property type="match status" value="1"/>
</dbReference>
<evidence type="ECO:0008006" key="8">
    <source>
        <dbReference type="Google" id="ProtNLM"/>
    </source>
</evidence>
<evidence type="ECO:0000256" key="4">
    <source>
        <dbReference type="ARBA" id="ARBA00037096"/>
    </source>
</evidence>
<accession>A0A261Y726</accession>
<dbReference type="AlphaFoldDB" id="A0A261Y726"/>
<dbReference type="SUPFAM" id="SSF51735">
    <property type="entry name" value="NAD(P)-binding Rossmann-fold domains"/>
    <property type="match status" value="1"/>
</dbReference>
<feature type="transmembrane region" description="Helical" evidence="5">
    <location>
        <begin position="6"/>
        <end position="27"/>
    </location>
</feature>
<dbReference type="GO" id="GO:0016491">
    <property type="term" value="F:oxidoreductase activity"/>
    <property type="evidence" value="ECO:0007669"/>
    <property type="project" value="UniProtKB-KW"/>
</dbReference>
<comment type="caution">
    <text evidence="6">The sequence shown here is derived from an EMBL/GenBank/DDBJ whole genome shotgun (WGS) entry which is preliminary data.</text>
</comment>
<keyword evidence="5" id="KW-0812">Transmembrane</keyword>
<dbReference type="GO" id="GO:0016020">
    <property type="term" value="C:membrane"/>
    <property type="evidence" value="ECO:0007669"/>
    <property type="project" value="TreeGrafter"/>
</dbReference>
<dbReference type="PRINTS" id="PR00081">
    <property type="entry name" value="GDHRDH"/>
</dbReference>
<reference evidence="6 7" key="1">
    <citation type="journal article" date="2017" name="Mycologia">
        <title>Bifiguratus adelaidae, gen. et sp. nov., a new member of Mucoromycotina in endophytic and soil-dwelling habitats.</title>
        <authorList>
            <person name="Torres-Cruz T.J."/>
            <person name="Billingsley Tobias T.L."/>
            <person name="Almatruk M."/>
            <person name="Hesse C."/>
            <person name="Kuske C.R."/>
            <person name="Desiro A."/>
            <person name="Benucci G.M."/>
            <person name="Bonito G."/>
            <person name="Stajich J.E."/>
            <person name="Dunlap C."/>
            <person name="Arnold A.E."/>
            <person name="Porras-Alfaro A."/>
        </authorList>
    </citation>
    <scope>NUCLEOTIDE SEQUENCE [LARGE SCALE GENOMIC DNA]</scope>
    <source>
        <strain evidence="6 7">AZ0501</strain>
    </source>
</reference>
<keyword evidence="3" id="KW-0560">Oxidoreductase</keyword>
<dbReference type="Gene3D" id="3.40.50.720">
    <property type="entry name" value="NAD(P)-binding Rossmann-like Domain"/>
    <property type="match status" value="1"/>
</dbReference>
<sequence length="343" mass="37529">MPFGGIEEYWAYLLVLSLIPLPIAWVLKRRRRARGERPKDILNKAERIAVIGCTSGIGREVALQYAKRGAKLILFSRRKDVLEEVRTECIDIYGGGGLKAYASDRVLVVAGDATNEADVVRCAQVAENEFGGLDTLILNAGALSVLPFTDLCGLKINERYDLPSGWKAETNGDSSLEVMQTARKLTEINYLAPIDFCYRFLPMLITTSVSPNIMVVSSMAGLTGTPSRTLYAGSKHALQGFFDSLRLELKRYNVHIGIISPATVDTDLRKSALDRSSASSNDTPVAGSKGGKLTPVACAERIIAASDAREKNVIIPFRYSLVPLLKAVWPSKVDELALRKYGM</sequence>
<evidence type="ECO:0000256" key="3">
    <source>
        <dbReference type="ARBA" id="ARBA00023002"/>
    </source>
</evidence>
<comment type="similarity">
    <text evidence="1">Belongs to the short-chain dehydrogenases/reductases (SDR) family.</text>
</comment>
<evidence type="ECO:0000256" key="2">
    <source>
        <dbReference type="ARBA" id="ARBA00022857"/>
    </source>
</evidence>
<keyword evidence="5" id="KW-1133">Transmembrane helix</keyword>
<keyword evidence="5" id="KW-0472">Membrane</keyword>
<dbReference type="PANTHER" id="PTHR44196">
    <property type="entry name" value="DEHYDROGENASE/REDUCTASE SDR FAMILY MEMBER 7B"/>
    <property type="match status" value="1"/>
</dbReference>
<keyword evidence="7" id="KW-1185">Reference proteome</keyword>